<name>A0A9D1RCK7_9FIRM</name>
<gene>
    <name evidence="2" type="ORF">IAA48_00495</name>
</gene>
<feature type="domain" description="FRG" evidence="1">
    <location>
        <begin position="51"/>
        <end position="165"/>
    </location>
</feature>
<protein>
    <submittedName>
        <fullName evidence="2">FRG domain-containing protein</fullName>
    </submittedName>
</protein>
<reference evidence="2" key="2">
    <citation type="submission" date="2021-04" db="EMBL/GenBank/DDBJ databases">
        <authorList>
            <person name="Gilroy R."/>
        </authorList>
    </citation>
    <scope>NUCLEOTIDE SEQUENCE</scope>
    <source>
        <strain evidence="2">421</strain>
    </source>
</reference>
<comment type="caution">
    <text evidence="2">The sequence shown here is derived from an EMBL/GenBank/DDBJ whole genome shotgun (WGS) entry which is preliminary data.</text>
</comment>
<accession>A0A9D1RCK7</accession>
<evidence type="ECO:0000313" key="3">
    <source>
        <dbReference type="Proteomes" id="UP000824205"/>
    </source>
</evidence>
<reference evidence="2" key="1">
    <citation type="journal article" date="2021" name="PeerJ">
        <title>Extensive microbial diversity within the chicken gut microbiome revealed by metagenomics and culture.</title>
        <authorList>
            <person name="Gilroy R."/>
            <person name="Ravi A."/>
            <person name="Getino M."/>
            <person name="Pursley I."/>
            <person name="Horton D.L."/>
            <person name="Alikhan N.F."/>
            <person name="Baker D."/>
            <person name="Gharbi K."/>
            <person name="Hall N."/>
            <person name="Watson M."/>
            <person name="Adriaenssens E.M."/>
            <person name="Foster-Nyarko E."/>
            <person name="Jarju S."/>
            <person name="Secka A."/>
            <person name="Antonio M."/>
            <person name="Oren A."/>
            <person name="Chaudhuri R.R."/>
            <person name="La Ragione R."/>
            <person name="Hildebrand F."/>
            <person name="Pallen M.J."/>
        </authorList>
    </citation>
    <scope>NUCLEOTIDE SEQUENCE</scope>
    <source>
        <strain evidence="2">421</strain>
    </source>
</reference>
<evidence type="ECO:0000313" key="2">
    <source>
        <dbReference type="EMBL" id="HIW84950.1"/>
    </source>
</evidence>
<dbReference type="InterPro" id="IPR014966">
    <property type="entry name" value="FRG-dom"/>
</dbReference>
<organism evidence="2 3">
    <name type="scientific">Candidatus Eubacterium faecipullorum</name>
    <dbReference type="NCBI Taxonomy" id="2838571"/>
    <lineage>
        <taxon>Bacteria</taxon>
        <taxon>Bacillati</taxon>
        <taxon>Bacillota</taxon>
        <taxon>Clostridia</taxon>
        <taxon>Eubacteriales</taxon>
        <taxon>Eubacteriaceae</taxon>
        <taxon>Eubacterium</taxon>
    </lineage>
</organism>
<sequence>MDSKFSILNDLSKKIEDELDFDFSVNEIRIEDMQQFYTLIKEPFDRDFGNQDRKLFYRGERINDPARPLMPTLLRDRKKLLVKNEPVVDINCDFLLNYYKDMGEFYNIFRRVFGDVTRYRLYELCAFAQHYLDISPFIDFTKSLYVSLSFALKGRQEFENDIVLYTAEIEDTDNYTKDIVTAECWLNMYNVTVYNTPGQIRRIRTTDLATEALRRAKGLAEGEMIETSPKARLIDIPTNDFTKYQQGVFLLLTDFSLLHKSYLTKNVRKEFLIKKYIINRDICPQLLKIIKDEAPWYEYECLFDIKAAMRRAAYPENHV</sequence>
<dbReference type="Pfam" id="PF08867">
    <property type="entry name" value="FRG"/>
    <property type="match status" value="1"/>
</dbReference>
<dbReference type="Proteomes" id="UP000824205">
    <property type="component" value="Unassembled WGS sequence"/>
</dbReference>
<proteinExistence type="predicted"/>
<dbReference type="AlphaFoldDB" id="A0A9D1RCK7"/>
<evidence type="ECO:0000259" key="1">
    <source>
        <dbReference type="SMART" id="SM00901"/>
    </source>
</evidence>
<dbReference type="SMART" id="SM00901">
    <property type="entry name" value="FRG"/>
    <property type="match status" value="1"/>
</dbReference>
<dbReference type="EMBL" id="DXGE01000002">
    <property type="protein sequence ID" value="HIW84950.1"/>
    <property type="molecule type" value="Genomic_DNA"/>
</dbReference>